<dbReference type="SMART" id="SM00249">
    <property type="entry name" value="PHD"/>
    <property type="match status" value="3"/>
</dbReference>
<reference evidence="8 9" key="1">
    <citation type="journal article" date="2010" name="Nature">
        <title>Genome sequencing and analysis of the model grass Brachypodium distachyon.</title>
        <authorList>
            <consortium name="International Brachypodium Initiative"/>
        </authorList>
    </citation>
    <scope>NUCLEOTIDE SEQUENCE [LARGE SCALE GENOMIC DNA]</scope>
    <source>
        <strain evidence="8">Bd21</strain>
        <strain evidence="9">cv. Bd21</strain>
    </source>
</reference>
<feature type="region of interest" description="Disordered" evidence="6">
    <location>
        <begin position="183"/>
        <end position="259"/>
    </location>
</feature>
<feature type="compositionally biased region" description="Acidic residues" evidence="6">
    <location>
        <begin position="248"/>
        <end position="259"/>
    </location>
</feature>
<evidence type="ECO:0000256" key="4">
    <source>
        <dbReference type="ARBA" id="ARBA00022833"/>
    </source>
</evidence>
<dbReference type="InterPro" id="IPR001965">
    <property type="entry name" value="Znf_PHD"/>
</dbReference>
<keyword evidence="5" id="KW-0539">Nucleus</keyword>
<dbReference type="EnsemblPlants" id="KQJ96328">
    <property type="protein sequence ID" value="KQJ96328"/>
    <property type="gene ID" value="BRADI_3g22461v3"/>
</dbReference>
<proteinExistence type="predicted"/>
<dbReference type="Gene3D" id="3.30.40.10">
    <property type="entry name" value="Zinc/RING finger domain, C3HC4 (zinc finger)"/>
    <property type="match status" value="2"/>
</dbReference>
<dbReference type="Pfam" id="PF22908">
    <property type="entry name" value="PHD_NSD"/>
    <property type="match status" value="1"/>
</dbReference>
<feature type="region of interest" description="Disordered" evidence="6">
    <location>
        <begin position="640"/>
        <end position="874"/>
    </location>
</feature>
<dbReference type="GeneID" id="100832660"/>
<dbReference type="ExpressionAtlas" id="A0A0Q3JDD4">
    <property type="expression patterns" value="baseline"/>
</dbReference>
<evidence type="ECO:0000313" key="8">
    <source>
        <dbReference type="EMBL" id="KQJ96328.1"/>
    </source>
</evidence>
<dbReference type="InterPro" id="IPR013083">
    <property type="entry name" value="Znf_RING/FYVE/PHD"/>
</dbReference>
<keyword evidence="10" id="KW-1185">Reference proteome</keyword>
<feature type="compositionally biased region" description="Basic and acidic residues" evidence="6">
    <location>
        <begin position="566"/>
        <end position="581"/>
    </location>
</feature>
<dbReference type="STRING" id="15368.A0A0Q3JDD4"/>
<evidence type="ECO:0000259" key="7">
    <source>
        <dbReference type="SMART" id="SM00249"/>
    </source>
</evidence>
<dbReference type="Gramene" id="KQJ96327">
    <property type="protein sequence ID" value="KQJ96327"/>
    <property type="gene ID" value="BRADI_3g22461v3"/>
</dbReference>
<dbReference type="PANTHER" id="PTHR46235">
    <property type="entry name" value="PHD FINGER-CONTAINING PROTEIN DDB_G0268158"/>
    <property type="match status" value="1"/>
</dbReference>
<dbReference type="InterPro" id="IPR022702">
    <property type="entry name" value="Cytosine_MeTrfase1_RFD"/>
</dbReference>
<dbReference type="InterPro" id="IPR055198">
    <property type="entry name" value="NSD_PHD"/>
</dbReference>
<feature type="region of interest" description="Disordered" evidence="6">
    <location>
        <begin position="566"/>
        <end position="628"/>
    </location>
</feature>
<dbReference type="EnsemblPlants" id="KQJ96327">
    <property type="protein sequence ID" value="KQJ96327"/>
    <property type="gene ID" value="BRADI_3g22461v3"/>
</dbReference>
<keyword evidence="3" id="KW-0863">Zinc-finger</keyword>
<reference evidence="9" key="3">
    <citation type="submission" date="2018-08" db="UniProtKB">
        <authorList>
            <consortium name="EnsemblPlants"/>
        </authorList>
    </citation>
    <scope>IDENTIFICATION</scope>
    <source>
        <strain evidence="9">cv. Bd21</strain>
    </source>
</reference>
<dbReference type="Gramene" id="KQJ96328">
    <property type="protein sequence ID" value="KQJ96328"/>
    <property type="gene ID" value="BRADI_3g22461v3"/>
</dbReference>
<comment type="subcellular location">
    <subcellularLocation>
        <location evidence="1">Nucleus</location>
    </subcellularLocation>
</comment>
<dbReference type="CDD" id="cd15565">
    <property type="entry name" value="PHD2_NSD"/>
    <property type="match status" value="1"/>
</dbReference>
<evidence type="ECO:0000256" key="6">
    <source>
        <dbReference type="SAM" id="MobiDB-lite"/>
    </source>
</evidence>
<dbReference type="KEGG" id="bdi:100832660"/>
<feature type="compositionally biased region" description="Basic and acidic residues" evidence="6">
    <location>
        <begin position="678"/>
        <end position="696"/>
    </location>
</feature>
<protein>
    <recommendedName>
        <fullName evidence="7">Zinc finger PHD-type domain-containing protein</fullName>
    </recommendedName>
</protein>
<feature type="domain" description="Zinc finger PHD-type" evidence="7">
    <location>
        <begin position="327"/>
        <end position="378"/>
    </location>
</feature>
<dbReference type="EMBL" id="CM000882">
    <property type="protein sequence ID" value="KQJ96327.1"/>
    <property type="molecule type" value="Genomic_DNA"/>
</dbReference>
<feature type="compositionally biased region" description="Polar residues" evidence="6">
    <location>
        <begin position="640"/>
        <end position="650"/>
    </location>
</feature>
<keyword evidence="2" id="KW-0479">Metal-binding</keyword>
<dbReference type="PANTHER" id="PTHR46235:SF7">
    <property type="entry name" value="ZINC FINGER PHD-TYPE DOMAIN-CONTAINING PROTEIN"/>
    <property type="match status" value="1"/>
</dbReference>
<feature type="region of interest" description="Disordered" evidence="6">
    <location>
        <begin position="507"/>
        <end position="530"/>
    </location>
</feature>
<gene>
    <name evidence="9" type="primary">LOC100832660</name>
    <name evidence="8" type="ORF">BRADI_3g22461v3</name>
</gene>
<feature type="compositionally biased region" description="Basic and acidic residues" evidence="6">
    <location>
        <begin position="717"/>
        <end position="738"/>
    </location>
</feature>
<dbReference type="GO" id="GO:0008270">
    <property type="term" value="F:zinc ion binding"/>
    <property type="evidence" value="ECO:0007669"/>
    <property type="project" value="UniProtKB-KW"/>
</dbReference>
<evidence type="ECO:0000313" key="9">
    <source>
        <dbReference type="EnsemblPlants" id="KQJ96327"/>
    </source>
</evidence>
<reference evidence="8" key="2">
    <citation type="submission" date="2017-06" db="EMBL/GenBank/DDBJ databases">
        <title>WGS assembly of Brachypodium distachyon.</title>
        <authorList>
            <consortium name="The International Brachypodium Initiative"/>
            <person name="Lucas S."/>
            <person name="Harmon-Smith M."/>
            <person name="Lail K."/>
            <person name="Tice H."/>
            <person name="Grimwood J."/>
            <person name="Bruce D."/>
            <person name="Barry K."/>
            <person name="Shu S."/>
            <person name="Lindquist E."/>
            <person name="Wang M."/>
            <person name="Pitluck S."/>
            <person name="Vogel J.P."/>
            <person name="Garvin D.F."/>
            <person name="Mockler T.C."/>
            <person name="Schmutz J."/>
            <person name="Rokhsar D."/>
            <person name="Bevan M.W."/>
        </authorList>
    </citation>
    <scope>NUCLEOTIDE SEQUENCE</scope>
    <source>
        <strain evidence="8">Bd21</strain>
    </source>
</reference>
<feature type="compositionally biased region" description="Basic and acidic residues" evidence="6">
    <location>
        <begin position="855"/>
        <end position="874"/>
    </location>
</feature>
<evidence type="ECO:0000256" key="2">
    <source>
        <dbReference type="ARBA" id="ARBA00022723"/>
    </source>
</evidence>
<dbReference type="EMBL" id="CM000882">
    <property type="protein sequence ID" value="KQJ96328.1"/>
    <property type="molecule type" value="Genomic_DNA"/>
</dbReference>
<feature type="compositionally biased region" description="Polar residues" evidence="6">
    <location>
        <begin position="663"/>
        <end position="677"/>
    </location>
</feature>
<dbReference type="OrthoDB" id="21264at2759"/>
<feature type="compositionally biased region" description="Basic and acidic residues" evidence="6">
    <location>
        <begin position="745"/>
        <end position="775"/>
    </location>
</feature>
<dbReference type="AlphaFoldDB" id="A0A0Q3JDD4"/>
<sequence length="1041" mass="117873">MFDDDDDADPHFTAVDKYHFENGMQEPVSLSVLPLKFDEIDEVACLDSTKVDLHGFADNGLHTVHAKVVAWRVGFDYEQPKITVLSSEGYWIELLKPRKCYEKTVRSVLISVQMLHFVKKWPRKENRSLLNHLCEVFNKFDIKPSERDLKKQHSIIKFFAERDPTLMKSKILQRIMENTPRKTKKPILKGVGATERLVASSSDDEEDLDNDDDDYNDKDDNSDDDSSCNNDYNDGDDNSNDDSSFKDDDSDDDGDIDKDDDTGTDNLCAMCDNGGKLLSCEGRCKRAFHPREKDGRESNCDTLGFSSAQLQEIGHYLCKNCEFQQHQCFKCEDLEPSDGPNAKVFQCYKACCGHFYHPSCIAKLLEPHDNDGACELEKRIAAGMAFTCPAHWCSKCGKMEDHTEIPLWLAVCRRCPISYHKKCLPRNISFEDFEEKDGRKSIRAWHLDDRIIIYCRQHEIEDKIGTPRRDHIKLPSIKDSGTIGTHCMDHMKLSSTTESTRDLAKKKAQVTGKRKMNTDQGLTGTEKLSNKISQEKAGQIQGVVIKNDTVHLNRGHCDELDKLTVDEQAKGDENNAKSGKERKMHRGENAYGHDLTLEKGKTPGVKSNTSGLTIGGLTSGHIDDPTPEKKLQIAYVKTPTSNRINSSQDSGWDGEKQVYGSDACQQDPKSPHCNDNSKATEIDTSVDKSRARRGQEEQASDGNMLDLDTNRKKFHKKNGDVRDKVQSPQRIRDIENPRSKSLPQRTDDQRASKSSEYIGREGRGSSRGEWRDNRRASKHNSLSGRRSPQKRSRASSPQRRRMDYLRSNNQHRYEQGRRDDYSSDGDVGRRRLSPQQPAFSRDDFGTMPSPPSSRGRAEYGTSERRTRRAEEYERHGSPWYLRRPEGATSRMDDSSLYALGSDYAMDRTSVPVHHPRNVDLDYGDYHLMDIARVDRHSAYGARTDTGWGENAALSGGGFSDYGLGSDYPPRLRSDSAPRLRSDSPPRNGFKLGDLAFAAGSVTDKYVPQLDQTNHYTTRGHGGLSDVSFQRGHQNSYRYSLF</sequence>
<evidence type="ECO:0000256" key="1">
    <source>
        <dbReference type="ARBA" id="ARBA00004123"/>
    </source>
</evidence>
<dbReference type="GO" id="GO:0005634">
    <property type="term" value="C:nucleus"/>
    <property type="evidence" value="ECO:0007669"/>
    <property type="project" value="UniProtKB-SubCell"/>
</dbReference>
<keyword evidence="4" id="KW-0862">Zinc</keyword>
<feature type="compositionally biased region" description="Polar residues" evidence="6">
    <location>
        <begin position="518"/>
        <end position="530"/>
    </location>
</feature>
<feature type="compositionally biased region" description="Basic and acidic residues" evidence="6">
    <location>
        <begin position="811"/>
        <end position="829"/>
    </location>
</feature>
<accession>A0A0Q3JDD4</accession>
<evidence type="ECO:0000313" key="10">
    <source>
        <dbReference type="Proteomes" id="UP000008810"/>
    </source>
</evidence>
<dbReference type="RefSeq" id="XP_010234641.1">
    <property type="nucleotide sequence ID" value="XM_010236339.3"/>
</dbReference>
<feature type="compositionally biased region" description="Acidic residues" evidence="6">
    <location>
        <begin position="202"/>
        <end position="226"/>
    </location>
</feature>
<organism evidence="8">
    <name type="scientific">Brachypodium distachyon</name>
    <name type="common">Purple false brome</name>
    <name type="synonym">Trachynia distachya</name>
    <dbReference type="NCBI Taxonomy" id="15368"/>
    <lineage>
        <taxon>Eukaryota</taxon>
        <taxon>Viridiplantae</taxon>
        <taxon>Streptophyta</taxon>
        <taxon>Embryophyta</taxon>
        <taxon>Tracheophyta</taxon>
        <taxon>Spermatophyta</taxon>
        <taxon>Magnoliopsida</taxon>
        <taxon>Liliopsida</taxon>
        <taxon>Poales</taxon>
        <taxon>Poaceae</taxon>
        <taxon>BOP clade</taxon>
        <taxon>Pooideae</taxon>
        <taxon>Stipodae</taxon>
        <taxon>Brachypodieae</taxon>
        <taxon>Brachypodium</taxon>
    </lineage>
</organism>
<feature type="domain" description="Zinc finger PHD-type" evidence="7">
    <location>
        <begin position="392"/>
        <end position="459"/>
    </location>
</feature>
<evidence type="ECO:0000256" key="3">
    <source>
        <dbReference type="ARBA" id="ARBA00022771"/>
    </source>
</evidence>
<dbReference type="Pfam" id="PF12047">
    <property type="entry name" value="DNMT1-RFD"/>
    <property type="match status" value="1"/>
</dbReference>
<dbReference type="Proteomes" id="UP000008810">
    <property type="component" value="Chromosome 3"/>
</dbReference>
<name>A0A0Q3JDD4_BRADI</name>
<feature type="domain" description="Zinc finger PHD-type" evidence="7">
    <location>
        <begin position="267"/>
        <end position="322"/>
    </location>
</feature>
<evidence type="ECO:0000256" key="5">
    <source>
        <dbReference type="ARBA" id="ARBA00023242"/>
    </source>
</evidence>